<feature type="transmembrane region" description="Helical" evidence="1">
    <location>
        <begin position="178"/>
        <end position="198"/>
    </location>
</feature>
<feature type="transmembrane region" description="Helical" evidence="1">
    <location>
        <begin position="111"/>
        <end position="138"/>
    </location>
</feature>
<dbReference type="Pfam" id="PF10086">
    <property type="entry name" value="YhfC"/>
    <property type="match status" value="1"/>
</dbReference>
<evidence type="ECO:0000313" key="2">
    <source>
        <dbReference type="EMBL" id="MBP2257203.1"/>
    </source>
</evidence>
<comment type="caution">
    <text evidence="2">The sequence shown here is derived from an EMBL/GenBank/DDBJ whole genome shotgun (WGS) entry which is preliminary data.</text>
</comment>
<keyword evidence="1" id="KW-1133">Transmembrane helix</keyword>
<keyword evidence="1" id="KW-0472">Membrane</keyword>
<dbReference type="InterPro" id="IPR011397">
    <property type="entry name" value="YhfC"/>
</dbReference>
<reference evidence="2 3" key="1">
    <citation type="submission" date="2021-03" db="EMBL/GenBank/DDBJ databases">
        <title>Genomic Encyclopedia of Type Strains, Phase IV (KMG-IV): sequencing the most valuable type-strain genomes for metagenomic binning, comparative biology and taxonomic classification.</title>
        <authorList>
            <person name="Goeker M."/>
        </authorList>
    </citation>
    <scope>NUCLEOTIDE SEQUENCE [LARGE SCALE GENOMIC DNA]</scope>
    <source>
        <strain evidence="2 3">DSM 25790</strain>
    </source>
</reference>
<organism evidence="2 3">
    <name type="scientific">Virgibacillus alimentarius</name>
    <dbReference type="NCBI Taxonomy" id="698769"/>
    <lineage>
        <taxon>Bacteria</taxon>
        <taxon>Bacillati</taxon>
        <taxon>Bacillota</taxon>
        <taxon>Bacilli</taxon>
        <taxon>Bacillales</taxon>
        <taxon>Bacillaceae</taxon>
        <taxon>Virgibacillus</taxon>
    </lineage>
</organism>
<dbReference type="PIRSF" id="PIRSF033101">
    <property type="entry name" value="UCP033101"/>
    <property type="match status" value="1"/>
</dbReference>
<keyword evidence="3" id="KW-1185">Reference proteome</keyword>
<dbReference type="Proteomes" id="UP001519294">
    <property type="component" value="Unassembled WGS sequence"/>
</dbReference>
<feature type="transmembrane region" description="Helical" evidence="1">
    <location>
        <begin position="74"/>
        <end position="91"/>
    </location>
</feature>
<evidence type="ECO:0000256" key="1">
    <source>
        <dbReference type="SAM" id="Phobius"/>
    </source>
</evidence>
<keyword evidence="1" id="KW-0812">Transmembrane</keyword>
<evidence type="ECO:0000313" key="3">
    <source>
        <dbReference type="Proteomes" id="UP001519294"/>
    </source>
</evidence>
<feature type="transmembrane region" description="Helical" evidence="1">
    <location>
        <begin position="40"/>
        <end position="62"/>
    </location>
</feature>
<sequence length="261" mass="29452">MVSQITITVLIITMCLSVLIPIFLFFLFKKKYDISMKVVLFGALTFILFVQILEGIINGYILNSATMASFIENAWVFIPYTVFMAGIFEEVGRYIMMRFALKRYRKWKDGLAFGIGHGGVESILILGLSNLSMIIFAFQINAGTFDQLLTNDSIKEVLMPIKEQLIAASPYMMMLGPVERLCAIALHIALSILVLYGVKSKKIQYLVYAVLAHAVFNLPAAFYQAGLLSNVLIIELLTVLFTIIILIFVFRSGNWFKQLEE</sequence>
<protein>
    <submittedName>
        <fullName evidence="2">Membrane protein YhfC</fullName>
    </submittedName>
</protein>
<dbReference type="RefSeq" id="WP_226370900.1">
    <property type="nucleotide sequence ID" value="NZ_JAGIKX010000006.1"/>
</dbReference>
<accession>A0ABS4S6S4</accession>
<feature type="transmembrane region" description="Helical" evidence="1">
    <location>
        <begin position="231"/>
        <end position="250"/>
    </location>
</feature>
<dbReference type="EMBL" id="JAGIKX010000006">
    <property type="protein sequence ID" value="MBP2257203.1"/>
    <property type="molecule type" value="Genomic_DNA"/>
</dbReference>
<feature type="transmembrane region" description="Helical" evidence="1">
    <location>
        <begin position="6"/>
        <end position="28"/>
    </location>
</feature>
<name>A0ABS4S6S4_9BACI</name>
<gene>
    <name evidence="2" type="ORF">J2Z81_001151</name>
</gene>
<feature type="transmembrane region" description="Helical" evidence="1">
    <location>
        <begin position="205"/>
        <end position="225"/>
    </location>
</feature>
<proteinExistence type="predicted"/>